<dbReference type="EMBL" id="CAJVPM010027119">
    <property type="protein sequence ID" value="CAG8664965.1"/>
    <property type="molecule type" value="Genomic_DNA"/>
</dbReference>
<feature type="non-terminal residue" evidence="1">
    <location>
        <position position="1"/>
    </location>
</feature>
<proteinExistence type="predicted"/>
<protein>
    <submittedName>
        <fullName evidence="1">7135_t:CDS:1</fullName>
    </submittedName>
</protein>
<name>A0ACA9NMS3_9GLOM</name>
<organism evidence="1 2">
    <name type="scientific">Scutellospora calospora</name>
    <dbReference type="NCBI Taxonomy" id="85575"/>
    <lineage>
        <taxon>Eukaryota</taxon>
        <taxon>Fungi</taxon>
        <taxon>Fungi incertae sedis</taxon>
        <taxon>Mucoromycota</taxon>
        <taxon>Glomeromycotina</taxon>
        <taxon>Glomeromycetes</taxon>
        <taxon>Diversisporales</taxon>
        <taxon>Gigasporaceae</taxon>
        <taxon>Scutellospora</taxon>
    </lineage>
</organism>
<dbReference type="Proteomes" id="UP000789860">
    <property type="component" value="Unassembled WGS sequence"/>
</dbReference>
<evidence type="ECO:0000313" key="1">
    <source>
        <dbReference type="EMBL" id="CAG8664965.1"/>
    </source>
</evidence>
<sequence length="334" mass="38586">CLSQLSVLECSTSIPSTFFKEMAQYCSNLQKLIIEPCDEDIEGLAILITKQTNLREVELVPSKPKQLKIVECHQIGKALLAQATSLKSLYIQNYLCITPEFLASFVNLVTLRVNICVKFHEGLSFPMSFPHLETLEIFEDNSTPFEYYTKIIESTNGNLKKIYFNNVSHADDQGLRNYMHAITFSCQNIKLTTIVLSNKIEIYELEQLLESCQKIEVLKLKARSLKIIDGEQVLQLLAVKAPQSLTTLNFDSERPDGCWLFSYKTLDEFLNTWKERNMKPLSIYFEIGCYEPGFNAKHYKIIKKYLKEGVLKEFYEINNLHDPYKKWQCLGPWG</sequence>
<accession>A0ACA9NMS3</accession>
<evidence type="ECO:0000313" key="2">
    <source>
        <dbReference type="Proteomes" id="UP000789860"/>
    </source>
</evidence>
<reference evidence="1" key="1">
    <citation type="submission" date="2021-06" db="EMBL/GenBank/DDBJ databases">
        <authorList>
            <person name="Kallberg Y."/>
            <person name="Tangrot J."/>
            <person name="Rosling A."/>
        </authorList>
    </citation>
    <scope>NUCLEOTIDE SEQUENCE</scope>
    <source>
        <strain evidence="1">AU212A</strain>
    </source>
</reference>
<keyword evidence="2" id="KW-1185">Reference proteome</keyword>
<comment type="caution">
    <text evidence="1">The sequence shown here is derived from an EMBL/GenBank/DDBJ whole genome shotgun (WGS) entry which is preliminary data.</text>
</comment>
<gene>
    <name evidence="1" type="ORF">SCALOS_LOCUS9170</name>
</gene>